<feature type="region of interest" description="Disordered" evidence="3">
    <location>
        <begin position="324"/>
        <end position="348"/>
    </location>
</feature>
<dbReference type="PANTHER" id="PTHR14490:SF5">
    <property type="entry name" value="PROTEIN KRI1 HOMOLOG"/>
    <property type="match status" value="1"/>
</dbReference>
<feature type="region of interest" description="Disordered" evidence="3">
    <location>
        <begin position="106"/>
        <end position="221"/>
    </location>
</feature>
<comment type="similarity">
    <text evidence="1">Belongs to the KRI1 family.</text>
</comment>
<feature type="compositionally biased region" description="Acidic residues" evidence="3">
    <location>
        <begin position="424"/>
        <end position="438"/>
    </location>
</feature>
<feature type="compositionally biased region" description="Basic residues" evidence="3">
    <location>
        <begin position="646"/>
        <end position="657"/>
    </location>
</feature>
<dbReference type="InterPro" id="IPR018034">
    <property type="entry name" value="Kri1"/>
</dbReference>
<feature type="compositionally biased region" description="Basic residues" evidence="3">
    <location>
        <begin position="703"/>
        <end position="713"/>
    </location>
</feature>
<name>A0AAV5SRX9_9BILA</name>
<proteinExistence type="inferred from homology"/>
<accession>A0AAV5SRX9</accession>
<feature type="compositionally biased region" description="Acidic residues" evidence="3">
    <location>
        <begin position="149"/>
        <end position="161"/>
    </location>
</feature>
<evidence type="ECO:0000256" key="2">
    <source>
        <dbReference type="ARBA" id="ARBA00017294"/>
    </source>
</evidence>
<feature type="compositionally biased region" description="Basic and acidic residues" evidence="3">
    <location>
        <begin position="691"/>
        <end position="702"/>
    </location>
</feature>
<feature type="region of interest" description="Disordered" evidence="3">
    <location>
        <begin position="416"/>
        <end position="496"/>
    </location>
</feature>
<evidence type="ECO:0000313" key="5">
    <source>
        <dbReference type="EMBL" id="GMS85609.1"/>
    </source>
</evidence>
<comment type="caution">
    <text evidence="5">The sequence shown here is derived from an EMBL/GenBank/DDBJ whole genome shotgun (WGS) entry which is preliminary data.</text>
</comment>
<reference evidence="5" key="1">
    <citation type="submission" date="2023-10" db="EMBL/GenBank/DDBJ databases">
        <title>Genome assembly of Pristionchus species.</title>
        <authorList>
            <person name="Yoshida K."/>
            <person name="Sommer R.J."/>
        </authorList>
    </citation>
    <scope>NUCLEOTIDE SEQUENCE</scope>
    <source>
        <strain evidence="5">RS0144</strain>
    </source>
</reference>
<organism evidence="5 6">
    <name type="scientific">Pristionchus entomophagus</name>
    <dbReference type="NCBI Taxonomy" id="358040"/>
    <lineage>
        <taxon>Eukaryota</taxon>
        <taxon>Metazoa</taxon>
        <taxon>Ecdysozoa</taxon>
        <taxon>Nematoda</taxon>
        <taxon>Chromadorea</taxon>
        <taxon>Rhabditida</taxon>
        <taxon>Rhabditina</taxon>
        <taxon>Diplogasteromorpha</taxon>
        <taxon>Diplogasteroidea</taxon>
        <taxon>Neodiplogasteridae</taxon>
        <taxon>Pristionchus</taxon>
    </lineage>
</organism>
<feature type="compositionally biased region" description="Acidic residues" evidence="3">
    <location>
        <begin position="62"/>
        <end position="83"/>
    </location>
</feature>
<feature type="non-terminal residue" evidence="5">
    <location>
        <position position="1"/>
    </location>
</feature>
<feature type="compositionally biased region" description="Basic and acidic residues" evidence="3">
    <location>
        <begin position="50"/>
        <end position="61"/>
    </location>
</feature>
<gene>
    <name evidence="5" type="ORF">PENTCL1PPCAC_7784</name>
</gene>
<dbReference type="GO" id="GO:0005730">
    <property type="term" value="C:nucleolus"/>
    <property type="evidence" value="ECO:0007669"/>
    <property type="project" value="TreeGrafter"/>
</dbReference>
<feature type="compositionally biased region" description="Acidic residues" evidence="3">
    <location>
        <begin position="621"/>
        <end position="638"/>
    </location>
</feature>
<feature type="compositionally biased region" description="Basic and acidic residues" evidence="3">
    <location>
        <begin position="106"/>
        <end position="148"/>
    </location>
</feature>
<feature type="compositionally biased region" description="Basic and acidic residues" evidence="3">
    <location>
        <begin position="163"/>
        <end position="173"/>
    </location>
</feature>
<feature type="compositionally biased region" description="Acidic residues" evidence="3">
    <location>
        <begin position="183"/>
        <end position="193"/>
    </location>
</feature>
<feature type="domain" description="Kri1-like C-terminal" evidence="4">
    <location>
        <begin position="512"/>
        <end position="598"/>
    </location>
</feature>
<dbReference type="Proteomes" id="UP001432027">
    <property type="component" value="Unassembled WGS sequence"/>
</dbReference>
<dbReference type="Pfam" id="PF05178">
    <property type="entry name" value="Kri1"/>
    <property type="match status" value="1"/>
</dbReference>
<dbReference type="PANTHER" id="PTHR14490">
    <property type="entry name" value="ZINC FINGER, ZZ TYPE"/>
    <property type="match status" value="1"/>
</dbReference>
<dbReference type="EMBL" id="BTSX01000002">
    <property type="protein sequence ID" value="GMS85609.1"/>
    <property type="molecule type" value="Genomic_DNA"/>
</dbReference>
<protein>
    <recommendedName>
        <fullName evidence="2">Protein KRI1 homolog</fullName>
    </recommendedName>
</protein>
<feature type="compositionally biased region" description="Basic and acidic residues" evidence="3">
    <location>
        <begin position="473"/>
        <end position="485"/>
    </location>
</feature>
<feature type="region of interest" description="Disordered" evidence="3">
    <location>
        <begin position="611"/>
        <end position="716"/>
    </location>
</feature>
<evidence type="ECO:0000256" key="3">
    <source>
        <dbReference type="SAM" id="MobiDB-lite"/>
    </source>
</evidence>
<dbReference type="Pfam" id="PF12936">
    <property type="entry name" value="Kri1_C"/>
    <property type="match status" value="1"/>
</dbReference>
<dbReference type="InterPro" id="IPR024626">
    <property type="entry name" value="Kri1-like_C"/>
</dbReference>
<evidence type="ECO:0000259" key="4">
    <source>
        <dbReference type="Pfam" id="PF12936"/>
    </source>
</evidence>
<keyword evidence="6" id="KW-1185">Reference proteome</keyword>
<dbReference type="GO" id="GO:0000447">
    <property type="term" value="P:endonucleolytic cleavage in ITS1 to separate SSU-rRNA from 5.8S rRNA and LSU-rRNA from tricistronic rRNA transcript (SSU-rRNA, 5.8S rRNA, LSU-rRNA)"/>
    <property type="evidence" value="ECO:0007669"/>
    <property type="project" value="TreeGrafter"/>
</dbReference>
<feature type="compositionally biased region" description="Basic and acidic residues" evidence="3">
    <location>
        <begin position="195"/>
        <end position="208"/>
    </location>
</feature>
<dbReference type="GO" id="GO:0030686">
    <property type="term" value="C:90S preribosome"/>
    <property type="evidence" value="ECO:0007669"/>
    <property type="project" value="TreeGrafter"/>
</dbReference>
<evidence type="ECO:0000313" key="6">
    <source>
        <dbReference type="Proteomes" id="UP001432027"/>
    </source>
</evidence>
<sequence length="749" mass="87385">LYLFRMGKKDPKTLSHGGISIMGDDEEEQQGGFSVNKAFADRYNDWRHKEETQKMKDKYGEDYEMEEDSDSEESDDGADWNVDDEKDFLKTLSALKGEDERIYDKETRFWHEKKEGETSNGEKQEKPKKEKPMFLKDYERELVKRGGDIDDEEGVDGEQTDDPSYHQKQEMNRKALKAAMAFGDEEEEDDGEDLFTTKEKTEEQKKAEEDEYYEWIGGGGKNKEISEKEKKELKGLKKAWTSSSLDDDEKFLRDYILNKKYDTDSKGAHIPSYEEIVGTTLEDDEEEEEKGREYERKYNFRFEEPYQEFIKQYPRTIVNSVREGVNEKRKEKREEYKERKNREKEEKVAEIKQLKRAKKSEIEKKLEKLKKMAGDEIGVKMEDLEGDFDPKEYDRRMQELFSSSYYDVPVAGGDEVEKPVFSDLSDDDFDGDSGEDYDTMPVREGEEGGEDEEASKSAQSTKEKKKKPLKAFEAAKEEMKRDKDSSRRRKRRNEAFVSAVRKSKPVFDPKEKTFEQYFDEYYALDYEDIIGDTRTKFKYRNVPSNNFGLSTEEILGADDRQLNAWASIKKAVAYRTDKEEAYDITAYQRKGADEQKKMRILNIDFGGKKSKKLIEQAEANEKEEEGDEKPYAEGEEDQTAVNGETKKKRKNRKKNKGKKEEKTEEVEGDGDGEKTEAVPVEAAAVEEEEEEKKPEEGGEKNDKKKRNRKRRRDHVNVGVSDDRLAAYGINAKKFKGKILYGKKKETKEE</sequence>
<evidence type="ECO:0000256" key="1">
    <source>
        <dbReference type="ARBA" id="ARBA00007473"/>
    </source>
</evidence>
<dbReference type="AlphaFoldDB" id="A0AAV5SRX9"/>
<feature type="region of interest" description="Disordered" evidence="3">
    <location>
        <begin position="50"/>
        <end position="83"/>
    </location>
</feature>